<sequence>MDRSIAIRIGLVTVLIVAYIAAAAVDFHRQTVAPIIVIAIAVVMFFPRPKTK</sequence>
<keyword evidence="3" id="KW-1185">Reference proteome</keyword>
<organism evidence="2 3">
    <name type="scientific">Corynebacterium breve</name>
    <dbReference type="NCBI Taxonomy" id="3049799"/>
    <lineage>
        <taxon>Bacteria</taxon>
        <taxon>Bacillati</taxon>
        <taxon>Actinomycetota</taxon>
        <taxon>Actinomycetes</taxon>
        <taxon>Mycobacteriales</taxon>
        <taxon>Corynebacteriaceae</taxon>
        <taxon>Corynebacterium</taxon>
    </lineage>
</organism>
<keyword evidence="1" id="KW-0472">Membrane</keyword>
<feature type="transmembrane region" description="Helical" evidence="1">
    <location>
        <begin position="31"/>
        <end position="47"/>
    </location>
</feature>
<evidence type="ECO:0000313" key="2">
    <source>
        <dbReference type="EMBL" id="WIM66989.1"/>
    </source>
</evidence>
<keyword evidence="1" id="KW-1133">Transmembrane helix</keyword>
<proteinExistence type="predicted"/>
<evidence type="ECO:0000313" key="3">
    <source>
        <dbReference type="Proteomes" id="UP001225598"/>
    </source>
</evidence>
<protein>
    <submittedName>
        <fullName evidence="2">Uncharacterized protein</fullName>
    </submittedName>
</protein>
<feature type="transmembrane region" description="Helical" evidence="1">
    <location>
        <begin position="5"/>
        <end position="25"/>
    </location>
</feature>
<dbReference type="EMBL" id="CP126969">
    <property type="protein sequence ID" value="WIM66989.1"/>
    <property type="molecule type" value="Genomic_DNA"/>
</dbReference>
<dbReference type="RefSeq" id="WP_284823763.1">
    <property type="nucleotide sequence ID" value="NZ_CP126969.1"/>
</dbReference>
<name>A0ABY8VC31_9CORY</name>
<keyword evidence="1" id="KW-0812">Transmembrane</keyword>
<accession>A0ABY8VC31</accession>
<gene>
    <name evidence="2" type="ORF">QP027_07580</name>
</gene>
<reference evidence="2 3" key="1">
    <citation type="submission" date="2023-05" db="EMBL/GenBank/DDBJ databases">
        <title>Corynebacterium suedekumii sp. nov. and Corynebacterium breve sp. nov. isolated from raw cow's milk.</title>
        <authorList>
            <person name="Baer M.K."/>
            <person name="Mehl L."/>
            <person name="Hellmuth R."/>
            <person name="Marke G."/>
            <person name="Lipski A."/>
        </authorList>
    </citation>
    <scope>NUCLEOTIDE SEQUENCE [LARGE SCALE GENOMIC DNA]</scope>
    <source>
        <strain evidence="2 3">R4</strain>
    </source>
</reference>
<evidence type="ECO:0000256" key="1">
    <source>
        <dbReference type="SAM" id="Phobius"/>
    </source>
</evidence>
<dbReference type="Proteomes" id="UP001225598">
    <property type="component" value="Chromosome"/>
</dbReference>